<dbReference type="InterPro" id="IPR004711">
    <property type="entry name" value="Benzoate_Transporter"/>
</dbReference>
<evidence type="ECO:0000313" key="2">
    <source>
        <dbReference type="EMBL" id="MDT9000649.1"/>
    </source>
</evidence>
<evidence type="ECO:0000256" key="1">
    <source>
        <dbReference type="SAM" id="Phobius"/>
    </source>
</evidence>
<feature type="transmembrane region" description="Helical" evidence="1">
    <location>
        <begin position="247"/>
        <end position="269"/>
    </location>
</feature>
<feature type="transmembrane region" description="Helical" evidence="1">
    <location>
        <begin position="320"/>
        <end position="341"/>
    </location>
</feature>
<feature type="transmembrane region" description="Helical" evidence="1">
    <location>
        <begin position="172"/>
        <end position="195"/>
    </location>
</feature>
<dbReference type="Proteomes" id="UP001246372">
    <property type="component" value="Unassembled WGS sequence"/>
</dbReference>
<keyword evidence="3" id="KW-1185">Reference proteome</keyword>
<feature type="transmembrane region" description="Helical" evidence="1">
    <location>
        <begin position="215"/>
        <end position="235"/>
    </location>
</feature>
<feature type="transmembrane region" description="Helical" evidence="1">
    <location>
        <begin position="46"/>
        <end position="64"/>
    </location>
</feature>
<feature type="transmembrane region" description="Helical" evidence="1">
    <location>
        <begin position="361"/>
        <end position="383"/>
    </location>
</feature>
<evidence type="ECO:0000313" key="3">
    <source>
        <dbReference type="Proteomes" id="UP001246372"/>
    </source>
</evidence>
<keyword evidence="1" id="KW-1133">Transmembrane helix</keyword>
<dbReference type="Pfam" id="PF03594">
    <property type="entry name" value="BenE"/>
    <property type="match status" value="1"/>
</dbReference>
<gene>
    <name evidence="2" type="ORF">RQP53_15345</name>
</gene>
<dbReference type="PANTHER" id="PTHR30199:SF0">
    <property type="entry name" value="INNER MEMBRANE PROTEIN YDCO"/>
    <property type="match status" value="1"/>
</dbReference>
<proteinExistence type="predicted"/>
<keyword evidence="1" id="KW-0812">Transmembrane</keyword>
<feature type="transmembrane region" description="Helical" evidence="1">
    <location>
        <begin position="12"/>
        <end position="34"/>
    </location>
</feature>
<feature type="transmembrane region" description="Helical" evidence="1">
    <location>
        <begin position="289"/>
        <end position="313"/>
    </location>
</feature>
<dbReference type="NCBIfam" id="TIGR00843">
    <property type="entry name" value="benE"/>
    <property type="match status" value="1"/>
</dbReference>
<comment type="caution">
    <text evidence="2">The sequence shown here is derived from an EMBL/GenBank/DDBJ whole genome shotgun (WGS) entry which is preliminary data.</text>
</comment>
<accession>A0ABU3PDH3</accession>
<dbReference type="RefSeq" id="WP_315651435.1">
    <property type="nucleotide sequence ID" value="NZ_JAVXZY010000006.1"/>
</dbReference>
<protein>
    <submittedName>
        <fullName evidence="2">Benzoate/H(+) symporter BenE family transporter</fullName>
    </submittedName>
</protein>
<sequence length="402" mass="41507">MTMKFREQGPALLNGLIAVLISYAGPLVIVLQAAQAAQFSAAQTASWIWAISLGSGLSGLWLSWRLRMPIITAWSTPGAALLLASLPGLPFAEAVGGFVMANALILLLALTGLFDRLMAWLPKPLAAAMLAGILLRFGLKLFTVLQDEPSLVLAMLLAYLLARRLQPRYAIAWVLATGLALCAGRGQLALGGLSLQLAEPLWTTPRFTLHAFSNLALPLALVTLSGQHVPGLAVLKNEGYAPPARSIVGGTALVSLLLAPFGAHAINPAAITAAICTGPQSHPDPRQRWVAGLSCGACYLLIGCFGATLAALFAALPAALMAALAGLALLAAIAGGLSGAMAEEPQREAALVTLLATASGLSLGGLSAAFWGLVLGLATHLILRAKRLPALPAWRAQSKSAL</sequence>
<reference evidence="2" key="1">
    <citation type="submission" date="2023-09" db="EMBL/GenBank/DDBJ databases">
        <title>Paucibacter sp. APW11 Genome sequencing and assembly.</title>
        <authorList>
            <person name="Kim I."/>
        </authorList>
    </citation>
    <scope>NUCLEOTIDE SEQUENCE</scope>
    <source>
        <strain evidence="2">APW11</strain>
    </source>
</reference>
<dbReference type="EMBL" id="JAVXZY010000006">
    <property type="protein sequence ID" value="MDT9000649.1"/>
    <property type="molecule type" value="Genomic_DNA"/>
</dbReference>
<organism evidence="2 3">
    <name type="scientific">Roseateles aquae</name>
    <dbReference type="NCBI Taxonomy" id="3077235"/>
    <lineage>
        <taxon>Bacteria</taxon>
        <taxon>Pseudomonadati</taxon>
        <taxon>Pseudomonadota</taxon>
        <taxon>Betaproteobacteria</taxon>
        <taxon>Burkholderiales</taxon>
        <taxon>Sphaerotilaceae</taxon>
        <taxon>Roseateles</taxon>
    </lineage>
</organism>
<name>A0ABU3PDH3_9BURK</name>
<feature type="transmembrane region" description="Helical" evidence="1">
    <location>
        <begin position="125"/>
        <end position="143"/>
    </location>
</feature>
<dbReference type="PANTHER" id="PTHR30199">
    <property type="entry name" value="MFS FAMILY TRANSPORTER, PREDICTED SUBSTRATE BENZOATE"/>
    <property type="match status" value="1"/>
</dbReference>
<keyword evidence="1" id="KW-0472">Membrane</keyword>